<evidence type="ECO:0000256" key="9">
    <source>
        <dbReference type="ARBA" id="ARBA00022917"/>
    </source>
</evidence>
<organism evidence="17 18">
    <name type="scientific">Thalassiosira pseudonana</name>
    <name type="common">Marine diatom</name>
    <name type="synonym">Cyclotella nana</name>
    <dbReference type="NCBI Taxonomy" id="35128"/>
    <lineage>
        <taxon>Eukaryota</taxon>
        <taxon>Sar</taxon>
        <taxon>Stramenopiles</taxon>
        <taxon>Ochrophyta</taxon>
        <taxon>Bacillariophyta</taxon>
        <taxon>Coscinodiscophyceae</taxon>
        <taxon>Thalassiosirophycidae</taxon>
        <taxon>Thalassiosirales</taxon>
        <taxon>Thalassiosiraceae</taxon>
        <taxon>Thalassiosira</taxon>
    </lineage>
</organism>
<dbReference type="InterPro" id="IPR014729">
    <property type="entry name" value="Rossmann-like_a/b/a_fold"/>
</dbReference>
<dbReference type="GO" id="GO:0032543">
    <property type="term" value="P:mitochondrial translation"/>
    <property type="evidence" value="ECO:0000318"/>
    <property type="project" value="GO_Central"/>
</dbReference>
<evidence type="ECO:0000256" key="13">
    <source>
        <dbReference type="RuleBase" id="RU363035"/>
    </source>
</evidence>
<proteinExistence type="inferred from homology"/>
<dbReference type="InterPro" id="IPR002301">
    <property type="entry name" value="Ile-tRNA-ligase"/>
</dbReference>
<evidence type="ECO:0000256" key="12">
    <source>
        <dbReference type="ARBA" id="ARBA00048359"/>
    </source>
</evidence>
<evidence type="ECO:0000256" key="11">
    <source>
        <dbReference type="ARBA" id="ARBA00032665"/>
    </source>
</evidence>
<dbReference type="GO" id="GO:0002161">
    <property type="term" value="F:aminoacyl-tRNA deacylase activity"/>
    <property type="evidence" value="ECO:0007669"/>
    <property type="project" value="InterPro"/>
</dbReference>
<evidence type="ECO:0000256" key="14">
    <source>
        <dbReference type="SAM" id="SignalP"/>
    </source>
</evidence>
<dbReference type="GO" id="GO:0006428">
    <property type="term" value="P:isoleucyl-tRNA aminoacylation"/>
    <property type="evidence" value="ECO:0000318"/>
    <property type="project" value="GO_Central"/>
</dbReference>
<feature type="domain" description="Aminoacyl-tRNA synthetase class Ia" evidence="15">
    <location>
        <begin position="104"/>
        <end position="751"/>
    </location>
</feature>
<dbReference type="SUPFAM" id="SSF52374">
    <property type="entry name" value="Nucleotidylyl transferase"/>
    <property type="match status" value="1"/>
</dbReference>
<keyword evidence="5" id="KW-0479">Metal-binding</keyword>
<keyword evidence="18" id="KW-1185">Reference proteome</keyword>
<dbReference type="InterPro" id="IPR013155">
    <property type="entry name" value="M/V/L/I-tRNA-synth_anticd-bd"/>
</dbReference>
<dbReference type="InterPro" id="IPR023585">
    <property type="entry name" value="Ile-tRNA-ligase_type1"/>
</dbReference>
<sequence length="1083" mass="119529">MAILAPQMKKTFIMSLLLALALETKLAASFQPSARLMSTATSSRGRSIATRSFSALQAEGGGGKKDGGGGGKEKAPKNVYADTIILPQTDFNQRANAIIREPELQQYWSSTNLYSKLSKAAAANSAERFILHDGPPYANGDLHIGHALNKLLKDFINRHQILKGKQVHYVPGWDCHGLPIELKVLQTMKSKEREALTPVTLREKAASFAKETVEKQSASFQRYGVIGDFGNPYLTLLPEYEAAQIRVFGEMYKAGHIFRGRKPVHWSPSSKTALAEAELEYPEGHVSKSIYVALDVVSPSEELKEYMEEGEKLKVAIWTTTPWTIPANLAVAINPDLEYCVVDTHESVLDGKSKLLVATGLVKTLESKFQLPEGEHLKVVATFPGSTLVGTTYQHPLYERTSPVVAGGDYITTESGTGLVHTAPGHGQEDYLTGLKYGLELLSPVDDVGKFTVEAGSSTVVGDAFVGLSVLGEGNLAVIEALEQAGALIRAENYGHKYPYDWRTKKPTIFRATAQWFASVEGFREDALKAVDTVKWIPDTGKNRIRSFVESRGDWCISRQRSWGVPIPVFYDKETGGTEILLDEDTLNHIQSVFAEHGSDAWWKLDTVDLLPEKYKDQADKWTKGSDTMDVWFDSGSSWAGVTQQRADEDMGLGYPADIYLEGSDQHRGWFQSSLLTSVAANKGQAPYKSVLTHGFVLDEKGFKMSKSLGNVVNPLQVIEGGNNKKLEPAYGADVLRLWVASVDYAGDVRVGANIIKQTFESYRKLRNTARYLIGNLADFNPATDSIPYEDLPSMDKWMLGTLSSVLNEVDDAMSQYQFSRATQELLRFSTSDLSNFYLDVAKDRLYISAVNDARRRSCQTVLHSLLEGFAKSIAPILPHMAEDIWQNLPYKKESDSSVFEGGIPEKLTSYPAFDSDKWDLVRDVRTDVNQVLELARRDKLVGASLDSAAYIYTADEKMREVLNGLDGDESLITPSVKTNGVDELRTALMISQVNLVDSEDAITSACDATYIAKGELSGCMIGVKKADGVKCGRCWFYDKEVGKHGLRYGEDLCQRCDDAIFSWEEKTGGKFATPALEEAPVA</sequence>
<dbReference type="FunFam" id="3.40.50.620:FF:000152">
    <property type="entry name" value="Isoleucine--tRNA ligase"/>
    <property type="match status" value="1"/>
</dbReference>
<evidence type="ECO:0000256" key="4">
    <source>
        <dbReference type="ARBA" id="ARBA00022598"/>
    </source>
</evidence>
<dbReference type="InterPro" id="IPR033708">
    <property type="entry name" value="Anticodon_Ile_BEm"/>
</dbReference>
<dbReference type="EC" id="6.1.1.5" evidence="2"/>
<dbReference type="CDD" id="cd07960">
    <property type="entry name" value="Anticodon_Ia_Ile_BEm"/>
    <property type="match status" value="1"/>
</dbReference>
<keyword evidence="14" id="KW-0732">Signal</keyword>
<reference evidence="17 18" key="2">
    <citation type="journal article" date="2008" name="Nature">
        <title>The Phaeodactylum genome reveals the evolutionary history of diatom genomes.</title>
        <authorList>
            <person name="Bowler C."/>
            <person name="Allen A.E."/>
            <person name="Badger J.H."/>
            <person name="Grimwood J."/>
            <person name="Jabbari K."/>
            <person name="Kuo A."/>
            <person name="Maheswari U."/>
            <person name="Martens C."/>
            <person name="Maumus F."/>
            <person name="Otillar R.P."/>
            <person name="Rayko E."/>
            <person name="Salamov A."/>
            <person name="Vandepoele K."/>
            <person name="Beszteri B."/>
            <person name="Gruber A."/>
            <person name="Heijde M."/>
            <person name="Katinka M."/>
            <person name="Mock T."/>
            <person name="Valentin K."/>
            <person name="Verret F."/>
            <person name="Berges J.A."/>
            <person name="Brownlee C."/>
            <person name="Cadoret J.P."/>
            <person name="Chiovitti A."/>
            <person name="Choi C.J."/>
            <person name="Coesel S."/>
            <person name="De Martino A."/>
            <person name="Detter J.C."/>
            <person name="Durkin C."/>
            <person name="Falciatore A."/>
            <person name="Fournet J."/>
            <person name="Haruta M."/>
            <person name="Huysman M.J."/>
            <person name="Jenkins B.D."/>
            <person name="Jiroutova K."/>
            <person name="Jorgensen R.E."/>
            <person name="Joubert Y."/>
            <person name="Kaplan A."/>
            <person name="Kroger N."/>
            <person name="Kroth P.G."/>
            <person name="La Roche J."/>
            <person name="Lindquist E."/>
            <person name="Lommer M."/>
            <person name="Martin-Jezequel V."/>
            <person name="Lopez P.J."/>
            <person name="Lucas S."/>
            <person name="Mangogna M."/>
            <person name="McGinnis K."/>
            <person name="Medlin L.K."/>
            <person name="Montsant A."/>
            <person name="Oudot-Le Secq M.P."/>
            <person name="Napoli C."/>
            <person name="Obornik M."/>
            <person name="Parker M.S."/>
            <person name="Petit J.L."/>
            <person name="Porcel B.M."/>
            <person name="Poulsen N."/>
            <person name="Robison M."/>
            <person name="Rychlewski L."/>
            <person name="Rynearson T.A."/>
            <person name="Schmutz J."/>
            <person name="Shapiro H."/>
            <person name="Siaut M."/>
            <person name="Stanley M."/>
            <person name="Sussman M.R."/>
            <person name="Taylor A.R."/>
            <person name="Vardi A."/>
            <person name="von Dassow P."/>
            <person name="Vyverman W."/>
            <person name="Willis A."/>
            <person name="Wyrwicz L.S."/>
            <person name="Rokhsar D.S."/>
            <person name="Weissenbach J."/>
            <person name="Armbrust E.V."/>
            <person name="Green B.R."/>
            <person name="Van de Peer Y."/>
            <person name="Grigoriev I.V."/>
        </authorList>
    </citation>
    <scope>NUCLEOTIDE SEQUENCE [LARGE SCALE GENOMIC DNA]</scope>
    <source>
        <strain evidence="17 18">CCMP1335</strain>
    </source>
</reference>
<name>B8BR87_THAPS</name>
<evidence type="ECO:0000256" key="2">
    <source>
        <dbReference type="ARBA" id="ARBA00013165"/>
    </source>
</evidence>
<dbReference type="InterPro" id="IPR002300">
    <property type="entry name" value="aa-tRNA-synth_Ia"/>
</dbReference>
<comment type="similarity">
    <text evidence="1 13">Belongs to the class-I aminoacyl-tRNA synthetase family.</text>
</comment>
<dbReference type="KEGG" id="tps:THAPSDRAFT_26726"/>
<gene>
    <name evidence="17" type="primary">ITS2</name>
    <name evidence="17" type="ORF">THAPSDRAFT_26726</name>
</gene>
<dbReference type="Pfam" id="PF00133">
    <property type="entry name" value="tRNA-synt_1"/>
    <property type="match status" value="1"/>
</dbReference>
<dbReference type="PaxDb" id="35128-Thaps26726"/>
<dbReference type="eggNOG" id="KOG0433">
    <property type="taxonomic scope" value="Eukaryota"/>
</dbReference>
<evidence type="ECO:0000256" key="3">
    <source>
        <dbReference type="ARBA" id="ARBA00022490"/>
    </source>
</evidence>
<dbReference type="PROSITE" id="PS00178">
    <property type="entry name" value="AA_TRNA_LIGASE_I"/>
    <property type="match status" value="1"/>
</dbReference>
<evidence type="ECO:0000256" key="1">
    <source>
        <dbReference type="ARBA" id="ARBA00005594"/>
    </source>
</evidence>
<dbReference type="AlphaFoldDB" id="B8BR87"/>
<evidence type="ECO:0000259" key="16">
    <source>
        <dbReference type="Pfam" id="PF08264"/>
    </source>
</evidence>
<dbReference type="Gene3D" id="1.10.730.20">
    <property type="match status" value="1"/>
</dbReference>
<evidence type="ECO:0000256" key="6">
    <source>
        <dbReference type="ARBA" id="ARBA00022741"/>
    </source>
</evidence>
<dbReference type="SUPFAM" id="SSF47323">
    <property type="entry name" value="Anticodon-binding domain of a subclass of class I aminoacyl-tRNA synthetases"/>
    <property type="match status" value="1"/>
</dbReference>
<evidence type="ECO:0000256" key="7">
    <source>
        <dbReference type="ARBA" id="ARBA00022833"/>
    </source>
</evidence>
<evidence type="ECO:0000313" key="17">
    <source>
        <dbReference type="EMBL" id="EED95922.1"/>
    </source>
</evidence>
<dbReference type="STRING" id="35128.B8BR87"/>
<keyword evidence="3" id="KW-0963">Cytoplasm</keyword>
<comment type="catalytic activity">
    <reaction evidence="12">
        <text>tRNA(Ile) + L-isoleucine + ATP = L-isoleucyl-tRNA(Ile) + AMP + diphosphate</text>
        <dbReference type="Rhea" id="RHEA:11060"/>
        <dbReference type="Rhea" id="RHEA-COMP:9666"/>
        <dbReference type="Rhea" id="RHEA-COMP:9695"/>
        <dbReference type="ChEBI" id="CHEBI:30616"/>
        <dbReference type="ChEBI" id="CHEBI:33019"/>
        <dbReference type="ChEBI" id="CHEBI:58045"/>
        <dbReference type="ChEBI" id="CHEBI:78442"/>
        <dbReference type="ChEBI" id="CHEBI:78528"/>
        <dbReference type="ChEBI" id="CHEBI:456215"/>
        <dbReference type="EC" id="6.1.1.5"/>
    </reaction>
</comment>
<dbReference type="InterPro" id="IPR009080">
    <property type="entry name" value="tRNAsynth_Ia_anticodon-bd"/>
</dbReference>
<dbReference type="CDD" id="cd00818">
    <property type="entry name" value="IleRS_core"/>
    <property type="match status" value="1"/>
</dbReference>
<dbReference type="Gene3D" id="1.10.10.830">
    <property type="entry name" value="Ile-tRNA synthetase CP2 domain-like"/>
    <property type="match status" value="1"/>
</dbReference>
<dbReference type="Gene3D" id="3.90.740.10">
    <property type="entry name" value="Valyl/Leucyl/Isoleucyl-tRNA synthetase, editing domain"/>
    <property type="match status" value="1"/>
</dbReference>
<dbReference type="GO" id="GO:0005524">
    <property type="term" value="F:ATP binding"/>
    <property type="evidence" value="ECO:0007669"/>
    <property type="project" value="UniProtKB-KW"/>
</dbReference>
<reference evidence="17 18" key="1">
    <citation type="journal article" date="2004" name="Science">
        <title>The genome of the diatom Thalassiosira pseudonana: ecology, evolution, and metabolism.</title>
        <authorList>
            <person name="Armbrust E.V."/>
            <person name="Berges J.A."/>
            <person name="Bowler C."/>
            <person name="Green B.R."/>
            <person name="Martinez D."/>
            <person name="Putnam N.H."/>
            <person name="Zhou S."/>
            <person name="Allen A.E."/>
            <person name="Apt K.E."/>
            <person name="Bechner M."/>
            <person name="Brzezinski M.A."/>
            <person name="Chaal B.K."/>
            <person name="Chiovitti A."/>
            <person name="Davis A.K."/>
            <person name="Demarest M.S."/>
            <person name="Detter J.C."/>
            <person name="Glavina T."/>
            <person name="Goodstein D."/>
            <person name="Hadi M.Z."/>
            <person name="Hellsten U."/>
            <person name="Hildebrand M."/>
            <person name="Jenkins B.D."/>
            <person name="Jurka J."/>
            <person name="Kapitonov V.V."/>
            <person name="Kroger N."/>
            <person name="Lau W.W."/>
            <person name="Lane T.W."/>
            <person name="Larimer F.W."/>
            <person name="Lippmeier J.C."/>
            <person name="Lucas S."/>
            <person name="Medina M."/>
            <person name="Montsant A."/>
            <person name="Obornik M."/>
            <person name="Parker M.S."/>
            <person name="Palenik B."/>
            <person name="Pazour G.J."/>
            <person name="Richardson P.M."/>
            <person name="Rynearson T.A."/>
            <person name="Saito M.A."/>
            <person name="Schwartz D.C."/>
            <person name="Thamatrakoln K."/>
            <person name="Valentin K."/>
            <person name="Vardi A."/>
            <person name="Wilkerson F.P."/>
            <person name="Rokhsar D.S."/>
        </authorList>
    </citation>
    <scope>NUCLEOTIDE SEQUENCE [LARGE SCALE GENOMIC DNA]</scope>
    <source>
        <strain evidence="17 18">CCMP1335</strain>
    </source>
</reference>
<keyword evidence="7" id="KW-0862">Zinc</keyword>
<protein>
    <recommendedName>
        <fullName evidence="2">isoleucine--tRNA ligase</fullName>
        <ecNumber evidence="2">6.1.1.5</ecNumber>
    </recommendedName>
    <alternativeName>
        <fullName evidence="11">Isoleucyl-tRNA synthetase</fullName>
    </alternativeName>
</protein>
<keyword evidence="10 13" id="KW-0030">Aminoacyl-tRNA synthetase</keyword>
<evidence type="ECO:0000256" key="5">
    <source>
        <dbReference type="ARBA" id="ARBA00022723"/>
    </source>
</evidence>
<dbReference type="RefSeq" id="XP_002286281.1">
    <property type="nucleotide sequence ID" value="XM_002286245.1"/>
</dbReference>
<feature type="chain" id="PRO_5009949339" description="isoleucine--tRNA ligase" evidence="14">
    <location>
        <begin position="30"/>
        <end position="1083"/>
    </location>
</feature>
<evidence type="ECO:0000256" key="8">
    <source>
        <dbReference type="ARBA" id="ARBA00022840"/>
    </source>
</evidence>
<keyword evidence="6 13" id="KW-0547">Nucleotide-binding</keyword>
<dbReference type="GO" id="GO:0005739">
    <property type="term" value="C:mitochondrion"/>
    <property type="evidence" value="ECO:0000318"/>
    <property type="project" value="GO_Central"/>
</dbReference>
<dbReference type="GO" id="GO:0004822">
    <property type="term" value="F:isoleucine-tRNA ligase activity"/>
    <property type="evidence" value="ECO:0000318"/>
    <property type="project" value="GO_Central"/>
</dbReference>
<keyword evidence="8 13" id="KW-0067">ATP-binding</keyword>
<feature type="signal peptide" evidence="14">
    <location>
        <begin position="1"/>
        <end position="29"/>
    </location>
</feature>
<dbReference type="Proteomes" id="UP000001449">
    <property type="component" value="Chromosome 1"/>
</dbReference>
<dbReference type="FunFam" id="3.90.740.10:FF:000013">
    <property type="entry name" value="Isoleucine--tRNA ligase, chloroplastic/mitochondrial"/>
    <property type="match status" value="1"/>
</dbReference>
<dbReference type="HAMAP" id="MF_02002">
    <property type="entry name" value="Ile_tRNA_synth_type1"/>
    <property type="match status" value="1"/>
</dbReference>
<dbReference type="SUPFAM" id="SSF50677">
    <property type="entry name" value="ValRS/IleRS/LeuRS editing domain"/>
    <property type="match status" value="1"/>
</dbReference>
<dbReference type="GO" id="GO:0000049">
    <property type="term" value="F:tRNA binding"/>
    <property type="evidence" value="ECO:0007669"/>
    <property type="project" value="InterPro"/>
</dbReference>
<dbReference type="InterPro" id="IPR009008">
    <property type="entry name" value="Val/Leu/Ile-tRNA-synth_edit"/>
</dbReference>
<dbReference type="NCBIfam" id="TIGR00392">
    <property type="entry name" value="ileS"/>
    <property type="match status" value="1"/>
</dbReference>
<dbReference type="PANTHER" id="PTHR42765">
    <property type="entry name" value="SOLEUCYL-TRNA SYNTHETASE"/>
    <property type="match status" value="1"/>
</dbReference>
<keyword evidence="9 13" id="KW-0648">Protein biosynthesis</keyword>
<evidence type="ECO:0000313" key="18">
    <source>
        <dbReference type="Proteomes" id="UP000001449"/>
    </source>
</evidence>
<dbReference type="FunFam" id="1.10.730.20:FF:000001">
    <property type="entry name" value="Isoleucine--tRNA ligase"/>
    <property type="match status" value="1"/>
</dbReference>
<evidence type="ECO:0000259" key="15">
    <source>
        <dbReference type="Pfam" id="PF00133"/>
    </source>
</evidence>
<accession>B8BR87</accession>
<dbReference type="Pfam" id="PF08264">
    <property type="entry name" value="Anticodon_1"/>
    <property type="match status" value="1"/>
</dbReference>
<dbReference type="InterPro" id="IPR050081">
    <property type="entry name" value="Ile-tRNA_ligase"/>
</dbReference>
<dbReference type="PRINTS" id="PR00984">
    <property type="entry name" value="TRNASYNTHILE"/>
</dbReference>
<evidence type="ECO:0000256" key="10">
    <source>
        <dbReference type="ARBA" id="ARBA00023146"/>
    </source>
</evidence>
<dbReference type="InParanoid" id="B8BR87"/>
<dbReference type="InterPro" id="IPR001412">
    <property type="entry name" value="aa-tRNA-synth_I_CS"/>
</dbReference>
<dbReference type="OMA" id="HCWRCKT"/>
<keyword evidence="4 13" id="KW-0436">Ligase</keyword>
<dbReference type="GO" id="GO:0046872">
    <property type="term" value="F:metal ion binding"/>
    <property type="evidence" value="ECO:0007669"/>
    <property type="project" value="UniProtKB-KW"/>
</dbReference>
<dbReference type="HOGENOM" id="CLU_001493_7_0_1"/>
<dbReference type="GeneID" id="7445294"/>
<dbReference type="EMBL" id="CM000638">
    <property type="protein sequence ID" value="EED95922.1"/>
    <property type="molecule type" value="Genomic_DNA"/>
</dbReference>
<feature type="domain" description="Methionyl/Valyl/Leucyl/Isoleucyl-tRNA synthetase anticodon-binding" evidence="16">
    <location>
        <begin position="796"/>
        <end position="948"/>
    </location>
</feature>
<dbReference type="PANTHER" id="PTHR42765:SF1">
    <property type="entry name" value="ISOLEUCINE--TRNA LIGASE, MITOCHONDRIAL"/>
    <property type="match status" value="1"/>
</dbReference>
<dbReference type="Gene3D" id="3.40.50.620">
    <property type="entry name" value="HUPs"/>
    <property type="match status" value="2"/>
</dbReference>